<sequence length="163" mass="17997">MRGQDSATKKANEPGGLIAKGIGYINKTKHHKQPLSLSQWKKAFKSNGTIPVPEFFSMLSLVSEKGVEDEAKPEVWPYLLGVFTPDMSTHEKELKLSCIRIEFGALMEACKEVEGQVTAIIAEQQAAAAVQQQRQQQEQQQQQQQQQAPEAGGTPKKHGPWGS</sequence>
<reference evidence="2" key="1">
    <citation type="submission" date="2017-08" db="EMBL/GenBank/DDBJ databases">
        <authorList>
            <person name="Polle J.E."/>
            <person name="Barry K."/>
            <person name="Cushman J."/>
            <person name="Schmutz J."/>
            <person name="Tran D."/>
            <person name="Hathwaick L.T."/>
            <person name="Yim W.C."/>
            <person name="Jenkins J."/>
            <person name="Mckie-Krisberg Z.M."/>
            <person name="Prochnik S."/>
            <person name="Lindquist E."/>
            <person name="Dockter R.B."/>
            <person name="Adam C."/>
            <person name="Molina H."/>
            <person name="Bunkerborg J."/>
            <person name="Jin E."/>
            <person name="Buchheim M."/>
            <person name="Magnuson J."/>
        </authorList>
    </citation>
    <scope>NUCLEOTIDE SEQUENCE</scope>
    <source>
        <strain evidence="2">CCAP 19/18</strain>
    </source>
</reference>
<proteinExistence type="predicted"/>
<dbReference type="InterPro" id="IPR035969">
    <property type="entry name" value="Rab-GAP_TBC_sf"/>
</dbReference>
<evidence type="ECO:0000313" key="3">
    <source>
        <dbReference type="Proteomes" id="UP000815325"/>
    </source>
</evidence>
<feature type="compositionally biased region" description="Low complexity" evidence="1">
    <location>
        <begin position="128"/>
        <end position="151"/>
    </location>
</feature>
<organism evidence="2 3">
    <name type="scientific">Dunaliella salina</name>
    <name type="common">Green alga</name>
    <name type="synonym">Protococcus salinus</name>
    <dbReference type="NCBI Taxonomy" id="3046"/>
    <lineage>
        <taxon>Eukaryota</taxon>
        <taxon>Viridiplantae</taxon>
        <taxon>Chlorophyta</taxon>
        <taxon>core chlorophytes</taxon>
        <taxon>Chlorophyceae</taxon>
        <taxon>CS clade</taxon>
        <taxon>Chlamydomonadales</taxon>
        <taxon>Dunaliellaceae</taxon>
        <taxon>Dunaliella</taxon>
    </lineage>
</organism>
<keyword evidence="3" id="KW-1185">Reference proteome</keyword>
<dbReference type="EMBL" id="MU069958">
    <property type="protein sequence ID" value="KAF5831306.1"/>
    <property type="molecule type" value="Genomic_DNA"/>
</dbReference>
<gene>
    <name evidence="2" type="ORF">DUNSADRAFT_13307</name>
</gene>
<feature type="region of interest" description="Disordered" evidence="1">
    <location>
        <begin position="128"/>
        <end position="163"/>
    </location>
</feature>
<dbReference type="Proteomes" id="UP000815325">
    <property type="component" value="Unassembled WGS sequence"/>
</dbReference>
<evidence type="ECO:0000256" key="1">
    <source>
        <dbReference type="SAM" id="MobiDB-lite"/>
    </source>
</evidence>
<accession>A0ABQ7G9L5</accession>
<feature type="non-terminal residue" evidence="2">
    <location>
        <position position="163"/>
    </location>
</feature>
<protein>
    <submittedName>
        <fullName evidence="2">Uncharacterized protein</fullName>
    </submittedName>
</protein>
<evidence type="ECO:0000313" key="2">
    <source>
        <dbReference type="EMBL" id="KAF5831306.1"/>
    </source>
</evidence>
<dbReference type="SUPFAM" id="SSF47923">
    <property type="entry name" value="Ypt/Rab-GAP domain of gyp1p"/>
    <property type="match status" value="1"/>
</dbReference>
<name>A0ABQ7G9L5_DUNSA</name>
<comment type="caution">
    <text evidence="2">The sequence shown here is derived from an EMBL/GenBank/DDBJ whole genome shotgun (WGS) entry which is preliminary data.</text>
</comment>